<dbReference type="PANTHER" id="PTHR47426">
    <property type="entry name" value="ACYL-COA N-ACYLTRANSFERASES (NAT) SUPERFAMILY PROTEIN"/>
    <property type="match status" value="1"/>
</dbReference>
<reference evidence="1" key="4">
    <citation type="submission" date="2019-03" db="UniProtKB">
        <authorList>
            <consortium name="EnsemblPlants"/>
        </authorList>
    </citation>
    <scope>IDENTIFICATION</scope>
</reference>
<dbReference type="AlphaFoldDB" id="A0A453IWI6"/>
<name>A0A453IWI6_AEGTS</name>
<sequence>MASGAVAPPPPPLAGGRRVFGGRGVLLRRRLAATPMKDEPVISTNSGKEEMIAHSVNVARKASIPSVSSNISNRTPVTPTPLHPAEPSDLRFNRLRPSIEKSDCKYTRYFGRYVAREAIMDEEYWIAAWLRAEDHYEDQSGDRYVESFKRKFASQEFHALKKRCGRQVGEKYTCFVAVKNDDVTRTVVNSVVGTVDLCVRHPLHGETYPAVWKIAPIPLYYSCLCLWKLHLEIIRRSLETHHFTLESISQISQNLDI</sequence>
<protein>
    <submittedName>
        <fullName evidence="1">Uncharacterized protein</fullName>
    </submittedName>
</protein>
<dbReference type="Gramene" id="AET4Gv20710300.2">
    <property type="protein sequence ID" value="AET4Gv20710300.2"/>
    <property type="gene ID" value="AET4Gv20710300"/>
</dbReference>
<reference evidence="2" key="1">
    <citation type="journal article" date="2014" name="Science">
        <title>Ancient hybridizations among the ancestral genomes of bread wheat.</title>
        <authorList>
            <consortium name="International Wheat Genome Sequencing Consortium,"/>
            <person name="Marcussen T."/>
            <person name="Sandve S.R."/>
            <person name="Heier L."/>
            <person name="Spannagl M."/>
            <person name="Pfeifer M."/>
            <person name="Jakobsen K.S."/>
            <person name="Wulff B.B."/>
            <person name="Steuernagel B."/>
            <person name="Mayer K.F."/>
            <person name="Olsen O.A."/>
        </authorList>
    </citation>
    <scope>NUCLEOTIDE SEQUENCE [LARGE SCALE GENOMIC DNA]</scope>
    <source>
        <strain evidence="2">cv. AL8/78</strain>
    </source>
</reference>
<accession>A0A453IWI6</accession>
<reference evidence="1" key="5">
    <citation type="journal article" date="2021" name="G3 (Bethesda)">
        <title>Aegilops tauschii genome assembly Aet v5.0 features greater sequence contiguity and improved annotation.</title>
        <authorList>
            <person name="Wang L."/>
            <person name="Zhu T."/>
            <person name="Rodriguez J.C."/>
            <person name="Deal K.R."/>
            <person name="Dubcovsky J."/>
            <person name="McGuire P.E."/>
            <person name="Lux T."/>
            <person name="Spannagl M."/>
            <person name="Mayer K.F.X."/>
            <person name="Baldrich P."/>
            <person name="Meyers B.C."/>
            <person name="Huo N."/>
            <person name="Gu Y.Q."/>
            <person name="Zhou H."/>
            <person name="Devos K.M."/>
            <person name="Bennetzen J.L."/>
            <person name="Unver T."/>
            <person name="Budak H."/>
            <person name="Gulick P.J."/>
            <person name="Galiba G."/>
            <person name="Kalapos B."/>
            <person name="Nelson D.R."/>
            <person name="Li P."/>
            <person name="You F.M."/>
            <person name="Luo M.C."/>
            <person name="Dvorak J."/>
        </authorList>
    </citation>
    <scope>NUCLEOTIDE SEQUENCE [LARGE SCALE GENOMIC DNA]</scope>
    <source>
        <strain evidence="1">cv. AL8/78</strain>
    </source>
</reference>
<evidence type="ECO:0000313" key="1">
    <source>
        <dbReference type="EnsemblPlants" id="AET4Gv20710300.2"/>
    </source>
</evidence>
<dbReference type="Proteomes" id="UP000015105">
    <property type="component" value="Chromosome 4D"/>
</dbReference>
<dbReference type="PANTHER" id="PTHR47426:SF3">
    <property type="entry name" value="GCN5-RELATED N-ACETYLTRANSFERASE 6, CHLOROPLASTIC"/>
    <property type="match status" value="1"/>
</dbReference>
<organism evidence="1 2">
    <name type="scientific">Aegilops tauschii subsp. strangulata</name>
    <name type="common">Goatgrass</name>
    <dbReference type="NCBI Taxonomy" id="200361"/>
    <lineage>
        <taxon>Eukaryota</taxon>
        <taxon>Viridiplantae</taxon>
        <taxon>Streptophyta</taxon>
        <taxon>Embryophyta</taxon>
        <taxon>Tracheophyta</taxon>
        <taxon>Spermatophyta</taxon>
        <taxon>Magnoliopsida</taxon>
        <taxon>Liliopsida</taxon>
        <taxon>Poales</taxon>
        <taxon>Poaceae</taxon>
        <taxon>BOP clade</taxon>
        <taxon>Pooideae</taxon>
        <taxon>Triticodae</taxon>
        <taxon>Triticeae</taxon>
        <taxon>Triticinae</taxon>
        <taxon>Aegilops</taxon>
    </lineage>
</organism>
<dbReference type="EnsemblPlants" id="AET4Gv20710300.2">
    <property type="protein sequence ID" value="AET4Gv20710300.2"/>
    <property type="gene ID" value="AET4Gv20710300"/>
</dbReference>
<keyword evidence="2" id="KW-1185">Reference proteome</keyword>
<evidence type="ECO:0000313" key="2">
    <source>
        <dbReference type="Proteomes" id="UP000015105"/>
    </source>
</evidence>
<proteinExistence type="predicted"/>
<reference evidence="1" key="3">
    <citation type="journal article" date="2017" name="Nature">
        <title>Genome sequence of the progenitor of the wheat D genome Aegilops tauschii.</title>
        <authorList>
            <person name="Luo M.C."/>
            <person name="Gu Y.Q."/>
            <person name="Puiu D."/>
            <person name="Wang H."/>
            <person name="Twardziok S.O."/>
            <person name="Deal K.R."/>
            <person name="Huo N."/>
            <person name="Zhu T."/>
            <person name="Wang L."/>
            <person name="Wang Y."/>
            <person name="McGuire P.E."/>
            <person name="Liu S."/>
            <person name="Long H."/>
            <person name="Ramasamy R.K."/>
            <person name="Rodriguez J.C."/>
            <person name="Van S.L."/>
            <person name="Yuan L."/>
            <person name="Wang Z."/>
            <person name="Xia Z."/>
            <person name="Xiao L."/>
            <person name="Anderson O.D."/>
            <person name="Ouyang S."/>
            <person name="Liang Y."/>
            <person name="Zimin A.V."/>
            <person name="Pertea G."/>
            <person name="Qi P."/>
            <person name="Bennetzen J.L."/>
            <person name="Dai X."/>
            <person name="Dawson M.W."/>
            <person name="Muller H.G."/>
            <person name="Kugler K."/>
            <person name="Rivarola-Duarte L."/>
            <person name="Spannagl M."/>
            <person name="Mayer K.F.X."/>
            <person name="Lu F.H."/>
            <person name="Bevan M.W."/>
            <person name="Leroy P."/>
            <person name="Li P."/>
            <person name="You F.M."/>
            <person name="Sun Q."/>
            <person name="Liu Z."/>
            <person name="Lyons E."/>
            <person name="Wicker T."/>
            <person name="Salzberg S.L."/>
            <person name="Devos K.M."/>
            <person name="Dvorak J."/>
        </authorList>
    </citation>
    <scope>NUCLEOTIDE SEQUENCE [LARGE SCALE GENOMIC DNA]</scope>
    <source>
        <strain evidence="1">cv. AL8/78</strain>
    </source>
</reference>
<reference evidence="2" key="2">
    <citation type="journal article" date="2017" name="Nat. Plants">
        <title>The Aegilops tauschii genome reveals multiple impacts of transposons.</title>
        <authorList>
            <person name="Zhao G."/>
            <person name="Zou C."/>
            <person name="Li K."/>
            <person name="Wang K."/>
            <person name="Li T."/>
            <person name="Gao L."/>
            <person name="Zhang X."/>
            <person name="Wang H."/>
            <person name="Yang Z."/>
            <person name="Liu X."/>
            <person name="Jiang W."/>
            <person name="Mao L."/>
            <person name="Kong X."/>
            <person name="Jiao Y."/>
            <person name="Jia J."/>
        </authorList>
    </citation>
    <scope>NUCLEOTIDE SEQUENCE [LARGE SCALE GENOMIC DNA]</scope>
    <source>
        <strain evidence="2">cv. AL8/78</strain>
    </source>
</reference>